<sequence>MSSSRACSTAIALVLLASAPGVSVAAGPHRRSSSNASHELSNGCILMQDDRYTPTLLNNTDTLKPERMHYYEATLHINRLYSMQHGYRFLAQGANASQANRHVSWMKLHFLRVMLECCCQWALFVDSDSFLVMKDHKLSVDAWLAGDNDARVTTLLGNMHMAQGTAGRPGMRRGAHPVAVLSDNPYQSSSYFCAGNLLFTRTLMSIDILNYWFNTTVRLDAASRWQHPWEQQTLNTHVMHRYHPAFWVVPSNQLNSFNGDHVRHLWSTYGEQTRTDMSVQYLKKILNLKQE</sequence>
<feature type="signal peptide" evidence="4">
    <location>
        <begin position="1"/>
        <end position="25"/>
    </location>
</feature>
<dbReference type="EMBL" id="CAUYUE010000001">
    <property type="protein sequence ID" value="CAK0732597.1"/>
    <property type="molecule type" value="Genomic_DNA"/>
</dbReference>
<evidence type="ECO:0000313" key="5">
    <source>
        <dbReference type="EMBL" id="CAK0732597.1"/>
    </source>
</evidence>
<evidence type="ECO:0000313" key="6">
    <source>
        <dbReference type="Proteomes" id="UP001314263"/>
    </source>
</evidence>
<name>A0AAV1HSZ2_9CHLO</name>
<keyword evidence="3" id="KW-0808">Transferase</keyword>
<keyword evidence="2" id="KW-0328">Glycosyltransferase</keyword>
<evidence type="ECO:0000256" key="3">
    <source>
        <dbReference type="ARBA" id="ARBA00022679"/>
    </source>
</evidence>
<feature type="chain" id="PRO_5043897823" description="Nucleotide-diphospho-sugar transferase domain-containing protein" evidence="4">
    <location>
        <begin position="26"/>
        <end position="291"/>
    </location>
</feature>
<gene>
    <name evidence="5" type="ORF">CVIRNUC_000153</name>
</gene>
<proteinExistence type="inferred from homology"/>
<dbReference type="GO" id="GO:0016757">
    <property type="term" value="F:glycosyltransferase activity"/>
    <property type="evidence" value="ECO:0007669"/>
    <property type="project" value="UniProtKB-KW"/>
</dbReference>
<dbReference type="Gene3D" id="3.90.550.10">
    <property type="entry name" value="Spore Coat Polysaccharide Biosynthesis Protein SpsA, Chain A"/>
    <property type="match status" value="1"/>
</dbReference>
<comment type="caution">
    <text evidence="5">The sequence shown here is derived from an EMBL/GenBank/DDBJ whole genome shotgun (WGS) entry which is preliminary data.</text>
</comment>
<dbReference type="GO" id="GO:0016020">
    <property type="term" value="C:membrane"/>
    <property type="evidence" value="ECO:0007669"/>
    <property type="project" value="InterPro"/>
</dbReference>
<reference evidence="5 6" key="1">
    <citation type="submission" date="2023-10" db="EMBL/GenBank/DDBJ databases">
        <authorList>
            <person name="Maclean D."/>
            <person name="Macfadyen A."/>
        </authorList>
    </citation>
    <scope>NUCLEOTIDE SEQUENCE [LARGE SCALE GENOMIC DNA]</scope>
</reference>
<accession>A0AAV1HSZ2</accession>
<evidence type="ECO:0000256" key="4">
    <source>
        <dbReference type="SAM" id="SignalP"/>
    </source>
</evidence>
<protein>
    <recommendedName>
        <fullName evidence="7">Nucleotide-diphospho-sugar transferase domain-containing protein</fullName>
    </recommendedName>
</protein>
<organism evidence="5 6">
    <name type="scientific">Coccomyxa viridis</name>
    <dbReference type="NCBI Taxonomy" id="1274662"/>
    <lineage>
        <taxon>Eukaryota</taxon>
        <taxon>Viridiplantae</taxon>
        <taxon>Chlorophyta</taxon>
        <taxon>core chlorophytes</taxon>
        <taxon>Trebouxiophyceae</taxon>
        <taxon>Trebouxiophyceae incertae sedis</taxon>
        <taxon>Coccomyxaceae</taxon>
        <taxon>Coccomyxa</taxon>
    </lineage>
</organism>
<dbReference type="InterPro" id="IPR008630">
    <property type="entry name" value="Glyco_trans_34"/>
</dbReference>
<evidence type="ECO:0000256" key="2">
    <source>
        <dbReference type="ARBA" id="ARBA00022676"/>
    </source>
</evidence>
<keyword evidence="6" id="KW-1185">Reference proteome</keyword>
<comment type="similarity">
    <text evidence="1">Belongs to the glycosyltransferase 34 family.</text>
</comment>
<evidence type="ECO:0000256" key="1">
    <source>
        <dbReference type="ARBA" id="ARBA00005664"/>
    </source>
</evidence>
<dbReference type="AlphaFoldDB" id="A0AAV1HSZ2"/>
<dbReference type="Pfam" id="PF05637">
    <property type="entry name" value="Glyco_transf_34"/>
    <property type="match status" value="1"/>
</dbReference>
<evidence type="ECO:0008006" key="7">
    <source>
        <dbReference type="Google" id="ProtNLM"/>
    </source>
</evidence>
<dbReference type="Proteomes" id="UP001314263">
    <property type="component" value="Unassembled WGS sequence"/>
</dbReference>
<keyword evidence="4" id="KW-0732">Signal</keyword>
<dbReference type="InterPro" id="IPR029044">
    <property type="entry name" value="Nucleotide-diphossugar_trans"/>
</dbReference>